<evidence type="ECO:0000313" key="8">
    <source>
        <dbReference type="EMBL" id="GMT23112.1"/>
    </source>
</evidence>
<organism evidence="8 9">
    <name type="scientific">Pristionchus fissidentatus</name>
    <dbReference type="NCBI Taxonomy" id="1538716"/>
    <lineage>
        <taxon>Eukaryota</taxon>
        <taxon>Metazoa</taxon>
        <taxon>Ecdysozoa</taxon>
        <taxon>Nematoda</taxon>
        <taxon>Chromadorea</taxon>
        <taxon>Rhabditida</taxon>
        <taxon>Rhabditina</taxon>
        <taxon>Diplogasteromorpha</taxon>
        <taxon>Diplogasteroidea</taxon>
        <taxon>Neodiplogasteridae</taxon>
        <taxon>Pristionchus</taxon>
    </lineage>
</organism>
<feature type="transmembrane region" description="Helical" evidence="6">
    <location>
        <begin position="204"/>
        <end position="226"/>
    </location>
</feature>
<evidence type="ECO:0000256" key="4">
    <source>
        <dbReference type="ARBA" id="ARBA00023136"/>
    </source>
</evidence>
<accession>A0AAV5VYV4</accession>
<gene>
    <name evidence="8" type="ORF">PFISCL1PPCAC_14409</name>
</gene>
<evidence type="ECO:0000313" key="9">
    <source>
        <dbReference type="Proteomes" id="UP001432322"/>
    </source>
</evidence>
<evidence type="ECO:0000256" key="3">
    <source>
        <dbReference type="ARBA" id="ARBA00022989"/>
    </source>
</evidence>
<dbReference type="InterPro" id="IPR000276">
    <property type="entry name" value="GPCR_Rhodpsn"/>
</dbReference>
<comment type="caution">
    <text evidence="8">The sequence shown here is derived from an EMBL/GenBank/DDBJ whole genome shotgun (WGS) entry which is preliminary data.</text>
</comment>
<comment type="subcellular location">
    <subcellularLocation>
        <location evidence="1">Membrane</location>
    </subcellularLocation>
</comment>
<proteinExistence type="predicted"/>
<dbReference type="InterPro" id="IPR017452">
    <property type="entry name" value="GPCR_Rhodpsn_7TM"/>
</dbReference>
<protein>
    <recommendedName>
        <fullName evidence="7">G-protein coupled receptors family 1 profile domain-containing protein</fullName>
    </recommendedName>
</protein>
<feature type="transmembrane region" description="Helical" evidence="6">
    <location>
        <begin position="246"/>
        <end position="273"/>
    </location>
</feature>
<dbReference type="PANTHER" id="PTHR46895:SF7">
    <property type="entry name" value="G-PROTEIN COUPLED RECEPTORS FAMILY 1 PROFILE DOMAIN-CONTAINING PROTEIN"/>
    <property type="match status" value="1"/>
</dbReference>
<dbReference type="Gene3D" id="1.20.1070.10">
    <property type="entry name" value="Rhodopsin 7-helix transmembrane proteins"/>
    <property type="match status" value="1"/>
</dbReference>
<evidence type="ECO:0000256" key="1">
    <source>
        <dbReference type="ARBA" id="ARBA00004370"/>
    </source>
</evidence>
<keyword evidence="4 6" id="KW-0472">Membrane</keyword>
<sequence>LLACLAICDCCVFLSMILDSIITYEKFYVLSSVRIFFYEYREYSAFLSNWFAAASVWFVLAICIDRLLIVRYPFRSLSNHQDRQVLVIALVIMFLTCIFSQVNRFTNVCFWIESCFNTQIRGFCFHSAMDYSQNHVPHWLRKIVPKWMIFNSFAVVIIPIAIVIIINVWLIRIVKSINHQDLLRDSTTIRARRSDEQERSMTRAIVAIVTCFSVTQGPSGLLYLAINLYTVTGTAMPQLLQRILGSLLVLTNMLVLTGKMLNFVLFCLTSATFRVRLLNTMTMWCYKLGLTKRPVLNRDASRTMLTAKSSVASYHWKRGRSGHGDSLMMKSIKKKISTADSTINNNGVPRTNGCPSSGSRSSQDSTNGSQTNNNKPFMTNHSA</sequence>
<feature type="region of interest" description="Disordered" evidence="5">
    <location>
        <begin position="339"/>
        <end position="383"/>
    </location>
</feature>
<feature type="transmembrane region" description="Helical" evidence="6">
    <location>
        <begin position="147"/>
        <end position="170"/>
    </location>
</feature>
<feature type="domain" description="G-protein coupled receptors family 1 profile" evidence="7">
    <location>
        <begin position="1"/>
        <end position="266"/>
    </location>
</feature>
<name>A0AAV5VYV4_9BILA</name>
<keyword evidence="3 6" id="KW-1133">Transmembrane helix</keyword>
<dbReference type="AlphaFoldDB" id="A0AAV5VYV4"/>
<evidence type="ECO:0000259" key="7">
    <source>
        <dbReference type="PROSITE" id="PS50262"/>
    </source>
</evidence>
<evidence type="ECO:0000256" key="6">
    <source>
        <dbReference type="SAM" id="Phobius"/>
    </source>
</evidence>
<dbReference type="PANTHER" id="PTHR46895">
    <property type="entry name" value="PROTEIN CBG20548-RELATED"/>
    <property type="match status" value="1"/>
</dbReference>
<keyword evidence="2 6" id="KW-0812">Transmembrane</keyword>
<dbReference type="EMBL" id="BTSY01000004">
    <property type="protein sequence ID" value="GMT23112.1"/>
    <property type="molecule type" value="Genomic_DNA"/>
</dbReference>
<dbReference type="SUPFAM" id="SSF81321">
    <property type="entry name" value="Family A G protein-coupled receptor-like"/>
    <property type="match status" value="1"/>
</dbReference>
<dbReference type="Proteomes" id="UP001432322">
    <property type="component" value="Unassembled WGS sequence"/>
</dbReference>
<dbReference type="GO" id="GO:0016020">
    <property type="term" value="C:membrane"/>
    <property type="evidence" value="ECO:0007669"/>
    <property type="project" value="UniProtKB-SubCell"/>
</dbReference>
<feature type="transmembrane region" description="Helical" evidence="6">
    <location>
        <begin position="85"/>
        <end position="102"/>
    </location>
</feature>
<feature type="non-terminal residue" evidence="8">
    <location>
        <position position="383"/>
    </location>
</feature>
<feature type="transmembrane region" description="Helical" evidence="6">
    <location>
        <begin position="43"/>
        <end position="64"/>
    </location>
</feature>
<feature type="non-terminal residue" evidence="8">
    <location>
        <position position="1"/>
    </location>
</feature>
<evidence type="ECO:0000256" key="5">
    <source>
        <dbReference type="SAM" id="MobiDB-lite"/>
    </source>
</evidence>
<evidence type="ECO:0000256" key="2">
    <source>
        <dbReference type="ARBA" id="ARBA00022692"/>
    </source>
</evidence>
<dbReference type="GO" id="GO:0004930">
    <property type="term" value="F:G protein-coupled receptor activity"/>
    <property type="evidence" value="ECO:0007669"/>
    <property type="project" value="InterPro"/>
</dbReference>
<dbReference type="PRINTS" id="PR00237">
    <property type="entry name" value="GPCRRHODOPSN"/>
</dbReference>
<reference evidence="8" key="1">
    <citation type="submission" date="2023-10" db="EMBL/GenBank/DDBJ databases">
        <title>Genome assembly of Pristionchus species.</title>
        <authorList>
            <person name="Yoshida K."/>
            <person name="Sommer R.J."/>
        </authorList>
    </citation>
    <scope>NUCLEOTIDE SEQUENCE</scope>
    <source>
        <strain evidence="8">RS5133</strain>
    </source>
</reference>
<dbReference type="PROSITE" id="PS50262">
    <property type="entry name" value="G_PROTEIN_RECEP_F1_2"/>
    <property type="match status" value="1"/>
</dbReference>
<keyword evidence="9" id="KW-1185">Reference proteome</keyword>